<keyword evidence="4" id="KW-1185">Reference proteome</keyword>
<proteinExistence type="predicted"/>
<evidence type="ECO:0000313" key="3">
    <source>
        <dbReference type="EMBL" id="MEG3182938.1"/>
    </source>
</evidence>
<feature type="chain" id="PRO_5046748374" evidence="1">
    <location>
        <begin position="21"/>
        <end position="317"/>
    </location>
</feature>
<dbReference type="Gene3D" id="3.40.630.10">
    <property type="entry name" value="Zn peptidases"/>
    <property type="match status" value="1"/>
</dbReference>
<dbReference type="PANTHER" id="PTHR12147">
    <property type="entry name" value="METALLOPEPTIDASE M28 FAMILY MEMBER"/>
    <property type="match status" value="1"/>
</dbReference>
<reference evidence="3 4" key="1">
    <citation type="journal article" date="2016" name="Int. J. Syst. Evol. Microbiol.">
        <title>Lysobacter erysipheiresistens sp. nov., an antagonist of powdery mildew, isolated from tobacco-cultivated soil.</title>
        <authorList>
            <person name="Xie B."/>
            <person name="Li T."/>
            <person name="Lin X."/>
            <person name="Wang C.J."/>
            <person name="Chen Y.J."/>
            <person name="Liu W.J."/>
            <person name="Zhao Z.W."/>
        </authorList>
    </citation>
    <scope>NUCLEOTIDE SEQUENCE [LARGE SCALE GENOMIC DNA]</scope>
    <source>
        <strain evidence="3 4">RS-LYSO-3</strain>
    </source>
</reference>
<protein>
    <submittedName>
        <fullName evidence="3">M28 family peptidase</fullName>
    </submittedName>
</protein>
<dbReference type="PROSITE" id="PS51257">
    <property type="entry name" value="PROKAR_LIPOPROTEIN"/>
    <property type="match status" value="1"/>
</dbReference>
<accession>A0ABU7YVI5</accession>
<dbReference type="InterPro" id="IPR045175">
    <property type="entry name" value="M28_fam"/>
</dbReference>
<comment type="caution">
    <text evidence="3">The sequence shown here is derived from an EMBL/GenBank/DDBJ whole genome shotgun (WGS) entry which is preliminary data.</text>
</comment>
<dbReference type="Pfam" id="PF04389">
    <property type="entry name" value="Peptidase_M28"/>
    <property type="match status" value="1"/>
</dbReference>
<feature type="domain" description="Peptidase M28" evidence="2">
    <location>
        <begin position="96"/>
        <end position="295"/>
    </location>
</feature>
<feature type="signal peptide" evidence="1">
    <location>
        <begin position="1"/>
        <end position="20"/>
    </location>
</feature>
<keyword evidence="1" id="KW-0732">Signal</keyword>
<dbReference type="RefSeq" id="WP_332614472.1">
    <property type="nucleotide sequence ID" value="NZ_JAXGFP010000001.1"/>
</dbReference>
<evidence type="ECO:0000259" key="2">
    <source>
        <dbReference type="Pfam" id="PF04389"/>
    </source>
</evidence>
<name>A0ABU7YVI5_9GAMM</name>
<dbReference type="PANTHER" id="PTHR12147:SF26">
    <property type="entry name" value="PEPTIDASE M28 DOMAIN-CONTAINING PROTEIN"/>
    <property type="match status" value="1"/>
</dbReference>
<gene>
    <name evidence="3" type="ORF">SNE34_02795</name>
</gene>
<dbReference type="Proteomes" id="UP001355056">
    <property type="component" value="Unassembled WGS sequence"/>
</dbReference>
<evidence type="ECO:0000256" key="1">
    <source>
        <dbReference type="SAM" id="SignalP"/>
    </source>
</evidence>
<organism evidence="3 4">
    <name type="scientific">Novilysobacter erysipheiresistens</name>
    <dbReference type="NCBI Taxonomy" id="1749332"/>
    <lineage>
        <taxon>Bacteria</taxon>
        <taxon>Pseudomonadati</taxon>
        <taxon>Pseudomonadota</taxon>
        <taxon>Gammaproteobacteria</taxon>
        <taxon>Lysobacterales</taxon>
        <taxon>Lysobacteraceae</taxon>
        <taxon>Novilysobacter</taxon>
    </lineage>
</organism>
<sequence>MRPSHCLALAVSLGLLAACAQSPKDSTATSGSDAPVETVAPAPASDAAKAWLADVDAIATAADNAGRRQVIERQLESLGLAWQAMPFESEHGPGENLIADVSGNPDSPLLLLGAHSDRVSEGKGATDNASGSAVVLELAERFNREPLDNHRVSVAFWDLEERGLLGAHAFVAKGGPAPAQYVNFDVFGWGDTVWMMTPDPAHPLAAASQTSANDAGLHLSAGEQYPPTDHRAFLKAGWPAVSYSLVGQDEIGAILAAYAGNKPEATPKVMHVIHSERDTLAQLDPNAAARGIDAIEAALRQWDADAGGSGAAATSSD</sequence>
<dbReference type="InterPro" id="IPR007484">
    <property type="entry name" value="Peptidase_M28"/>
</dbReference>
<evidence type="ECO:0000313" key="4">
    <source>
        <dbReference type="Proteomes" id="UP001355056"/>
    </source>
</evidence>
<dbReference type="EMBL" id="JAXGFP010000001">
    <property type="protein sequence ID" value="MEG3182938.1"/>
    <property type="molecule type" value="Genomic_DNA"/>
</dbReference>
<dbReference type="SUPFAM" id="SSF53187">
    <property type="entry name" value="Zn-dependent exopeptidases"/>
    <property type="match status" value="1"/>
</dbReference>